<dbReference type="STRING" id="136857.CTEST_10180"/>
<dbReference type="PATRIC" id="fig|136857.5.peg.2023"/>
<dbReference type="KEGG" id="cted:CTEST_10180"/>
<dbReference type="InterPro" id="IPR036400">
    <property type="entry name" value="Cyt_B5-like_heme/steroid_sf"/>
</dbReference>
<keyword evidence="3" id="KW-1185">Reference proteome</keyword>
<proteinExistence type="predicted"/>
<feature type="domain" description="Cytochrome b5 heme-binding" evidence="1">
    <location>
        <begin position="49"/>
        <end position="120"/>
    </location>
</feature>
<dbReference type="OrthoDB" id="3727232at2"/>
<sequence length="121" mass="13070">MWIIITVLVVIAGCAVFFLLPKPANIDDPAKFERTFNAAEQDTLTSVQISSAELAAANCKDGDKCWILVDGVVYDMSVFPSWARGIHHNIKAGTDGTSHFLKSGHGVDILQKMPVVGKLEG</sequence>
<protein>
    <submittedName>
        <fullName evidence="2">Putative heme/steroid binding protein</fullName>
    </submittedName>
</protein>
<dbReference type="RefSeq" id="WP_052844371.1">
    <property type="nucleotide sequence ID" value="NZ_CP011545.1"/>
</dbReference>
<reference evidence="3" key="2">
    <citation type="submission" date="2015-05" db="EMBL/GenBank/DDBJ databases">
        <title>Complete genome sequence of Corynebacterium testudinoris DSM 44614, recovered from necrotic lesions in the mouth of a tortoise.</title>
        <authorList>
            <person name="Ruckert C."/>
            <person name="Albersmeier A."/>
            <person name="Winkler A."/>
            <person name="Tauch A."/>
        </authorList>
    </citation>
    <scope>NUCLEOTIDE SEQUENCE [LARGE SCALE GENOMIC DNA]</scope>
    <source>
        <strain evidence="3">DSM 44614</strain>
    </source>
</reference>
<dbReference type="Pfam" id="PF00173">
    <property type="entry name" value="Cyt-b5"/>
    <property type="match status" value="1"/>
</dbReference>
<dbReference type="AlphaFoldDB" id="A0A0G3H7S4"/>
<dbReference type="EMBL" id="CP011545">
    <property type="protein sequence ID" value="AKK09461.1"/>
    <property type="molecule type" value="Genomic_DNA"/>
</dbReference>
<dbReference type="SUPFAM" id="SSF55856">
    <property type="entry name" value="Cytochrome b5-like heme/steroid binding domain"/>
    <property type="match status" value="1"/>
</dbReference>
<dbReference type="Gene3D" id="3.10.120.10">
    <property type="entry name" value="Cytochrome b5-like heme/steroid binding domain"/>
    <property type="match status" value="1"/>
</dbReference>
<evidence type="ECO:0000313" key="3">
    <source>
        <dbReference type="Proteomes" id="UP000035540"/>
    </source>
</evidence>
<evidence type="ECO:0000313" key="2">
    <source>
        <dbReference type="EMBL" id="AKK09461.1"/>
    </source>
</evidence>
<evidence type="ECO:0000259" key="1">
    <source>
        <dbReference type="SMART" id="SM01117"/>
    </source>
</evidence>
<reference evidence="2 3" key="1">
    <citation type="journal article" date="2015" name="Genome Announc.">
        <title>Complete Genome Sequence of the Type Strain Corynebacterium testudinoris DSM 44614, Recovered from Necrotic Lesions in the Mouth of a Tortoise.</title>
        <authorList>
            <person name="Ruckert C."/>
            <person name="Kriete M."/>
            <person name="Jaenicke S."/>
            <person name="Winkler A."/>
            <person name="Tauch A."/>
        </authorList>
    </citation>
    <scope>NUCLEOTIDE SEQUENCE [LARGE SCALE GENOMIC DNA]</scope>
    <source>
        <strain evidence="2 3">DSM 44614</strain>
    </source>
</reference>
<gene>
    <name evidence="2" type="ORF">CTEST_10180</name>
</gene>
<dbReference type="InterPro" id="IPR001199">
    <property type="entry name" value="Cyt_B5-like_heme/steroid-bd"/>
</dbReference>
<dbReference type="Proteomes" id="UP000035540">
    <property type="component" value="Chromosome"/>
</dbReference>
<organism evidence="2 3">
    <name type="scientific">Corynebacterium testudinoris</name>
    <dbReference type="NCBI Taxonomy" id="136857"/>
    <lineage>
        <taxon>Bacteria</taxon>
        <taxon>Bacillati</taxon>
        <taxon>Actinomycetota</taxon>
        <taxon>Actinomycetes</taxon>
        <taxon>Mycobacteriales</taxon>
        <taxon>Corynebacteriaceae</taxon>
        <taxon>Corynebacterium</taxon>
    </lineage>
</organism>
<accession>A0A0G3H7S4</accession>
<dbReference type="SMART" id="SM01117">
    <property type="entry name" value="Cyt-b5"/>
    <property type="match status" value="1"/>
</dbReference>
<name>A0A0G3H7S4_9CORY</name>